<sequence>MAENVDNTSALHTYAQRVLAGTGLTETDAYAADPSQDEGSAVHALQHGWDLARRAAKVVQL</sequence>
<accession>A0A6H0RWQ1</accession>
<dbReference type="AlphaFoldDB" id="A0A6H0RWQ1"/>
<dbReference type="KEGG" id="mfre:EXE63_00415"/>
<reference evidence="1 2" key="1">
    <citation type="submission" date="2019-04" db="EMBL/GenBank/DDBJ databases">
        <title>Draft, Whole-Genome Sequence of the Anthracene-degrading Mycobacterium frederiksbergense LB501T, Isolated from a Polycyclic Aromatic Hydrocarbon (PAH)-Contaminated Soil.</title>
        <authorList>
            <person name="Augelletti F."/>
        </authorList>
    </citation>
    <scope>NUCLEOTIDE SEQUENCE [LARGE SCALE GENOMIC DNA]</scope>
    <source>
        <strain evidence="1 2">LB 501T</strain>
        <plasmid evidence="1 2">unnamed1</plasmid>
    </source>
</reference>
<dbReference type="EMBL" id="CP038797">
    <property type="protein sequence ID" value="QIV79548.1"/>
    <property type="molecule type" value="Genomic_DNA"/>
</dbReference>
<evidence type="ECO:0000313" key="2">
    <source>
        <dbReference type="Proteomes" id="UP000501849"/>
    </source>
</evidence>
<dbReference type="RefSeq" id="WP_168140334.1">
    <property type="nucleotide sequence ID" value="NZ_CP038797.1"/>
</dbReference>
<gene>
    <name evidence="1" type="ORF">EXE63_00415</name>
</gene>
<proteinExistence type="predicted"/>
<organism evidence="1 2">
    <name type="scientific">Mycolicibacterium frederiksbergense</name>
    <dbReference type="NCBI Taxonomy" id="117567"/>
    <lineage>
        <taxon>Bacteria</taxon>
        <taxon>Bacillati</taxon>
        <taxon>Actinomycetota</taxon>
        <taxon>Actinomycetes</taxon>
        <taxon>Mycobacteriales</taxon>
        <taxon>Mycobacteriaceae</taxon>
        <taxon>Mycolicibacterium</taxon>
    </lineage>
</organism>
<geneLocation type="plasmid" evidence="1 2">
    <name>unnamed1</name>
</geneLocation>
<evidence type="ECO:0000313" key="1">
    <source>
        <dbReference type="EMBL" id="QIV79548.1"/>
    </source>
</evidence>
<name>A0A6H0RWQ1_9MYCO</name>
<dbReference type="Proteomes" id="UP000501849">
    <property type="component" value="Plasmid unnamed1"/>
</dbReference>
<keyword evidence="1" id="KW-0614">Plasmid</keyword>
<keyword evidence="2" id="KW-1185">Reference proteome</keyword>
<protein>
    <submittedName>
        <fullName evidence="1">Uncharacterized protein</fullName>
    </submittedName>
</protein>